<dbReference type="PANTHER" id="PTHR48111:SF38">
    <property type="entry name" value="TWO-COMPONENT RESPONSE REGULATOR"/>
    <property type="match status" value="1"/>
</dbReference>
<dbReference type="PROSITE" id="PS50110">
    <property type="entry name" value="RESPONSE_REGULATORY"/>
    <property type="match status" value="1"/>
</dbReference>
<keyword evidence="2" id="KW-0902">Two-component regulatory system</keyword>
<dbReference type="CDD" id="cd17624">
    <property type="entry name" value="REC_OmpR_PmrA-like"/>
    <property type="match status" value="1"/>
</dbReference>
<evidence type="ECO:0000256" key="4">
    <source>
        <dbReference type="ARBA" id="ARBA00023125"/>
    </source>
</evidence>
<keyword evidence="3" id="KW-0805">Transcription regulation</keyword>
<dbReference type="PROSITE" id="PS51755">
    <property type="entry name" value="OMPR_PHOB"/>
    <property type="match status" value="1"/>
</dbReference>
<evidence type="ECO:0000256" key="7">
    <source>
        <dbReference type="PROSITE-ProRule" id="PRU01091"/>
    </source>
</evidence>
<dbReference type="SMART" id="SM00862">
    <property type="entry name" value="Trans_reg_C"/>
    <property type="match status" value="1"/>
</dbReference>
<feature type="domain" description="OmpR/PhoB-type" evidence="9">
    <location>
        <begin position="127"/>
        <end position="226"/>
    </location>
</feature>
<dbReference type="GO" id="GO:0000976">
    <property type="term" value="F:transcription cis-regulatory region binding"/>
    <property type="evidence" value="ECO:0007669"/>
    <property type="project" value="TreeGrafter"/>
</dbReference>
<organism evidence="10 11">
    <name type="scientific">Thermosulfurimonas dismutans</name>
    <dbReference type="NCBI Taxonomy" id="999894"/>
    <lineage>
        <taxon>Bacteria</taxon>
        <taxon>Pseudomonadati</taxon>
        <taxon>Thermodesulfobacteriota</taxon>
        <taxon>Thermodesulfobacteria</taxon>
        <taxon>Thermodesulfobacteriales</taxon>
        <taxon>Thermodesulfobacteriaceae</taxon>
        <taxon>Thermosulfurimonas</taxon>
    </lineage>
</organism>
<sequence length="228" mass="26598">MRKILVVEDDRDLLEFVSRGLQEAGFSVEEALNAFAAYEILFNTEVDLVILDLMLPDMDGFEFLKKLRKRRPRLPILILSARSSVDDRVRGLELGSDDYLTKPFSFAELLARVKSLLRRASQSPEMEEVLSAGPIRLDLLRREVRVGEKRVELSPREFALLEYLMRHKGRVLTRIQILEKIWGYHFSPESNIVDVYICRLREKLGLRRDSRPTIRTIRQVGYTFTDED</sequence>
<dbReference type="Proteomes" id="UP000078390">
    <property type="component" value="Unassembled WGS sequence"/>
</dbReference>
<dbReference type="FunFam" id="1.10.10.10:FF:000005">
    <property type="entry name" value="Two-component system response regulator"/>
    <property type="match status" value="1"/>
</dbReference>
<dbReference type="RefSeq" id="WP_068671425.1">
    <property type="nucleotide sequence ID" value="NZ_LWLG01000015.1"/>
</dbReference>
<evidence type="ECO:0000256" key="1">
    <source>
        <dbReference type="ARBA" id="ARBA00022553"/>
    </source>
</evidence>
<feature type="modified residue" description="4-aspartylphosphate" evidence="6">
    <location>
        <position position="52"/>
    </location>
</feature>
<dbReference type="EMBL" id="LWLG01000015">
    <property type="protein sequence ID" value="OAQ20151.1"/>
    <property type="molecule type" value="Genomic_DNA"/>
</dbReference>
<dbReference type="InterPro" id="IPR036388">
    <property type="entry name" value="WH-like_DNA-bd_sf"/>
</dbReference>
<proteinExistence type="predicted"/>
<keyword evidence="5" id="KW-0804">Transcription</keyword>
<dbReference type="InterPro" id="IPR001867">
    <property type="entry name" value="OmpR/PhoB-type_DNA-bd"/>
</dbReference>
<evidence type="ECO:0000256" key="3">
    <source>
        <dbReference type="ARBA" id="ARBA00023015"/>
    </source>
</evidence>
<dbReference type="InterPro" id="IPR001789">
    <property type="entry name" value="Sig_transdc_resp-reg_receiver"/>
</dbReference>
<dbReference type="OrthoDB" id="9790442at2"/>
<evidence type="ECO:0000256" key="5">
    <source>
        <dbReference type="ARBA" id="ARBA00023163"/>
    </source>
</evidence>
<dbReference type="GO" id="GO:0006355">
    <property type="term" value="P:regulation of DNA-templated transcription"/>
    <property type="evidence" value="ECO:0007669"/>
    <property type="project" value="InterPro"/>
</dbReference>
<dbReference type="SUPFAM" id="SSF52172">
    <property type="entry name" value="CheY-like"/>
    <property type="match status" value="1"/>
</dbReference>
<evidence type="ECO:0000313" key="10">
    <source>
        <dbReference type="EMBL" id="OAQ20151.1"/>
    </source>
</evidence>
<keyword evidence="1 6" id="KW-0597">Phosphoprotein</keyword>
<evidence type="ECO:0000259" key="8">
    <source>
        <dbReference type="PROSITE" id="PS50110"/>
    </source>
</evidence>
<dbReference type="FunFam" id="3.40.50.2300:FF:000001">
    <property type="entry name" value="DNA-binding response regulator PhoB"/>
    <property type="match status" value="1"/>
</dbReference>
<evidence type="ECO:0000259" key="9">
    <source>
        <dbReference type="PROSITE" id="PS51755"/>
    </source>
</evidence>
<evidence type="ECO:0000313" key="11">
    <source>
        <dbReference type="Proteomes" id="UP000078390"/>
    </source>
</evidence>
<evidence type="ECO:0000256" key="6">
    <source>
        <dbReference type="PROSITE-ProRule" id="PRU00169"/>
    </source>
</evidence>
<dbReference type="Pfam" id="PF00072">
    <property type="entry name" value="Response_reg"/>
    <property type="match status" value="1"/>
</dbReference>
<gene>
    <name evidence="10" type="ORF">TDIS_1777</name>
</gene>
<dbReference type="CDD" id="cd00383">
    <property type="entry name" value="trans_reg_C"/>
    <property type="match status" value="1"/>
</dbReference>
<dbReference type="PANTHER" id="PTHR48111">
    <property type="entry name" value="REGULATOR OF RPOS"/>
    <property type="match status" value="1"/>
</dbReference>
<dbReference type="GO" id="GO:0032993">
    <property type="term" value="C:protein-DNA complex"/>
    <property type="evidence" value="ECO:0007669"/>
    <property type="project" value="TreeGrafter"/>
</dbReference>
<dbReference type="Gene3D" id="3.40.50.2300">
    <property type="match status" value="1"/>
</dbReference>
<accession>A0A179D2X8</accession>
<protein>
    <submittedName>
        <fullName evidence="10">Two component transcriptional regulator, winged helix family</fullName>
    </submittedName>
</protein>
<name>A0A179D2X8_9BACT</name>
<comment type="caution">
    <text evidence="10">The sequence shown here is derived from an EMBL/GenBank/DDBJ whole genome shotgun (WGS) entry which is preliminary data.</text>
</comment>
<dbReference type="GO" id="GO:0005829">
    <property type="term" value="C:cytosol"/>
    <property type="evidence" value="ECO:0007669"/>
    <property type="project" value="TreeGrafter"/>
</dbReference>
<keyword evidence="4 7" id="KW-0238">DNA-binding</keyword>
<dbReference type="Gene3D" id="6.10.250.690">
    <property type="match status" value="1"/>
</dbReference>
<dbReference type="STRING" id="999894.TDIS_1777"/>
<dbReference type="Gene3D" id="1.10.10.10">
    <property type="entry name" value="Winged helix-like DNA-binding domain superfamily/Winged helix DNA-binding domain"/>
    <property type="match status" value="1"/>
</dbReference>
<dbReference type="Pfam" id="PF00486">
    <property type="entry name" value="Trans_reg_C"/>
    <property type="match status" value="1"/>
</dbReference>
<reference evidence="10 11" key="1">
    <citation type="submission" date="2016-04" db="EMBL/GenBank/DDBJ databases">
        <title>Genome analysis of Thermosulfurimonas dismutans, the first thermophilic sulfur-disproportionating bacterium of the phylum Thermodesulfobacteria.</title>
        <authorList>
            <person name="Mardanov A.V."/>
            <person name="Beletsky A.V."/>
            <person name="Kadnikov V.V."/>
            <person name="Slobodkin A.I."/>
            <person name="Ravin N.V."/>
        </authorList>
    </citation>
    <scope>NUCLEOTIDE SEQUENCE [LARGE SCALE GENOMIC DNA]</scope>
    <source>
        <strain evidence="10 11">S95</strain>
    </source>
</reference>
<dbReference type="GO" id="GO:0000156">
    <property type="term" value="F:phosphorelay response regulator activity"/>
    <property type="evidence" value="ECO:0007669"/>
    <property type="project" value="TreeGrafter"/>
</dbReference>
<dbReference type="SMART" id="SM00448">
    <property type="entry name" value="REC"/>
    <property type="match status" value="1"/>
</dbReference>
<dbReference type="AlphaFoldDB" id="A0A179D2X8"/>
<evidence type="ECO:0000256" key="2">
    <source>
        <dbReference type="ARBA" id="ARBA00023012"/>
    </source>
</evidence>
<keyword evidence="11" id="KW-1185">Reference proteome</keyword>
<feature type="domain" description="Response regulatory" evidence="8">
    <location>
        <begin position="3"/>
        <end position="117"/>
    </location>
</feature>
<dbReference type="InterPro" id="IPR011006">
    <property type="entry name" value="CheY-like_superfamily"/>
</dbReference>
<feature type="DNA-binding region" description="OmpR/PhoB-type" evidence="7">
    <location>
        <begin position="127"/>
        <end position="226"/>
    </location>
</feature>
<dbReference type="InterPro" id="IPR039420">
    <property type="entry name" value="WalR-like"/>
</dbReference>